<dbReference type="Gene3D" id="3.40.50.300">
    <property type="entry name" value="P-loop containing nucleotide triphosphate hydrolases"/>
    <property type="match status" value="2"/>
</dbReference>
<gene>
    <name evidence="6" type="ORF">SAMN05216251_11314</name>
</gene>
<dbReference type="SUPFAM" id="SSF52540">
    <property type="entry name" value="P-loop containing nucleoside triphosphate hydrolases"/>
    <property type="match status" value="2"/>
</dbReference>
<dbReference type="EMBL" id="FONG01000013">
    <property type="protein sequence ID" value="SFF39169.1"/>
    <property type="molecule type" value="Genomic_DNA"/>
</dbReference>
<dbReference type="CDD" id="cd03216">
    <property type="entry name" value="ABC_Carb_Monos_I"/>
    <property type="match status" value="1"/>
</dbReference>
<keyword evidence="3" id="KW-0547">Nucleotide-binding</keyword>
<dbReference type="CDD" id="cd03215">
    <property type="entry name" value="ABC_Carb_Monos_II"/>
    <property type="match status" value="1"/>
</dbReference>
<feature type="domain" description="ABC transporter" evidence="5">
    <location>
        <begin position="14"/>
        <end position="251"/>
    </location>
</feature>
<keyword evidence="7" id="KW-1185">Reference proteome</keyword>
<dbReference type="Pfam" id="PF00005">
    <property type="entry name" value="ABC_tran"/>
    <property type="match status" value="2"/>
</dbReference>
<evidence type="ECO:0000313" key="6">
    <source>
        <dbReference type="EMBL" id="SFF39169.1"/>
    </source>
</evidence>
<dbReference type="AlphaFoldDB" id="A0A1I2IA00"/>
<dbReference type="PANTHER" id="PTHR43790">
    <property type="entry name" value="CARBOHYDRATE TRANSPORT ATP-BINDING PROTEIN MG119-RELATED"/>
    <property type="match status" value="1"/>
</dbReference>
<dbReference type="InterPro" id="IPR003439">
    <property type="entry name" value="ABC_transporter-like_ATP-bd"/>
</dbReference>
<dbReference type="PROSITE" id="PS00211">
    <property type="entry name" value="ABC_TRANSPORTER_1"/>
    <property type="match status" value="1"/>
</dbReference>
<evidence type="ECO:0000313" key="7">
    <source>
        <dbReference type="Proteomes" id="UP000199323"/>
    </source>
</evidence>
<dbReference type="InterPro" id="IPR003593">
    <property type="entry name" value="AAA+_ATPase"/>
</dbReference>
<accession>A0A1I2IA00</accession>
<reference evidence="7" key="1">
    <citation type="submission" date="2016-10" db="EMBL/GenBank/DDBJ databases">
        <authorList>
            <person name="Varghese N."/>
            <person name="Submissions S."/>
        </authorList>
    </citation>
    <scope>NUCLEOTIDE SEQUENCE [LARGE SCALE GENOMIC DNA]</scope>
    <source>
        <strain evidence="7">CGMCC 4.3510</strain>
    </source>
</reference>
<keyword evidence="2" id="KW-0677">Repeat</keyword>
<dbReference type="RefSeq" id="WP_093715284.1">
    <property type="nucleotide sequence ID" value="NZ_FONG01000013.1"/>
</dbReference>
<evidence type="ECO:0000256" key="3">
    <source>
        <dbReference type="ARBA" id="ARBA00022741"/>
    </source>
</evidence>
<sequence length="516" mass="54718">MTGEAPGEAPGEVMAARALCKTFGATQALLDVSLGLVPGAVHALAGANGSGKSTLIKIMSGVFGPDSGQLLVDGVPQEWSSPMDSRAAGVGVVHQEAPLVDTLKVADCVALLGGFEGVPALGLSHRALVRRAQRLLDEHEVPVDARTTCAELGPADRAMVSLAVATGQGSRILILDEVTASLRQDDAEQVLGLVRRLADRGTAVLMVTHRIGEITQYADRLTVLASGRTQYDGPSADVTAARIVEYMLPEQRLATEQVVRADEKPAHREEAAVSGPNLMEIRGLTGNRLNPLDLDIRAGEIVGVTGLPDSGVDELPYLLAGGVPPHSGSVQVRGFEPARTWTASTARRQGVALLPRDRLSHGGVAVLSIADNIALPSLRRFWHRRAALREAIGRVVRELDVRPRNPSASLGSLSGGNQQKVLLGKWLSTDPKVLVLDEPTNGVDPGARLLMFEAVRRRVDRGMGAVLFSSEFEQLTAHCDRMVVLRPGAAAEEIPVPDNPVKLARIVASPQEDGPR</sequence>
<dbReference type="InterPro" id="IPR050107">
    <property type="entry name" value="ABC_carbohydrate_import_ATPase"/>
</dbReference>
<dbReference type="SMART" id="SM00382">
    <property type="entry name" value="AAA"/>
    <property type="match status" value="2"/>
</dbReference>
<evidence type="ECO:0000256" key="2">
    <source>
        <dbReference type="ARBA" id="ARBA00022737"/>
    </source>
</evidence>
<proteinExistence type="predicted"/>
<organism evidence="6 7">
    <name type="scientific">Actinacidiphila alni</name>
    <dbReference type="NCBI Taxonomy" id="380248"/>
    <lineage>
        <taxon>Bacteria</taxon>
        <taxon>Bacillati</taxon>
        <taxon>Actinomycetota</taxon>
        <taxon>Actinomycetes</taxon>
        <taxon>Kitasatosporales</taxon>
        <taxon>Streptomycetaceae</taxon>
        <taxon>Actinacidiphila</taxon>
    </lineage>
</organism>
<keyword evidence="1" id="KW-0813">Transport</keyword>
<evidence type="ECO:0000259" key="5">
    <source>
        <dbReference type="PROSITE" id="PS50893"/>
    </source>
</evidence>
<dbReference type="Proteomes" id="UP000199323">
    <property type="component" value="Unassembled WGS sequence"/>
</dbReference>
<feature type="domain" description="ABC transporter" evidence="5">
    <location>
        <begin position="273"/>
        <end position="512"/>
    </location>
</feature>
<dbReference type="OrthoDB" id="9776369at2"/>
<dbReference type="InterPro" id="IPR017871">
    <property type="entry name" value="ABC_transporter-like_CS"/>
</dbReference>
<protein>
    <submittedName>
        <fullName evidence="6">Ribose transport system ATP-binding protein</fullName>
    </submittedName>
</protein>
<name>A0A1I2IA00_9ACTN</name>
<dbReference type="STRING" id="380248.SAMN05216251_11314"/>
<evidence type="ECO:0000256" key="4">
    <source>
        <dbReference type="ARBA" id="ARBA00022840"/>
    </source>
</evidence>
<dbReference type="PANTHER" id="PTHR43790:SF9">
    <property type="entry name" value="GALACTOFURANOSE TRANSPORTER ATP-BINDING PROTEIN YTFR"/>
    <property type="match status" value="1"/>
</dbReference>
<keyword evidence="4 6" id="KW-0067">ATP-binding</keyword>
<dbReference type="PROSITE" id="PS50893">
    <property type="entry name" value="ABC_TRANSPORTER_2"/>
    <property type="match status" value="2"/>
</dbReference>
<evidence type="ECO:0000256" key="1">
    <source>
        <dbReference type="ARBA" id="ARBA00022448"/>
    </source>
</evidence>
<dbReference type="GO" id="GO:0005524">
    <property type="term" value="F:ATP binding"/>
    <property type="evidence" value="ECO:0007669"/>
    <property type="project" value="UniProtKB-KW"/>
</dbReference>
<dbReference type="InterPro" id="IPR027417">
    <property type="entry name" value="P-loop_NTPase"/>
</dbReference>
<dbReference type="GO" id="GO:0016887">
    <property type="term" value="F:ATP hydrolysis activity"/>
    <property type="evidence" value="ECO:0007669"/>
    <property type="project" value="InterPro"/>
</dbReference>